<evidence type="ECO:0000256" key="5">
    <source>
        <dbReference type="SAM" id="MobiDB-lite"/>
    </source>
</evidence>
<evidence type="ECO:0000313" key="9">
    <source>
        <dbReference type="Proteomes" id="UP000007304"/>
    </source>
</evidence>
<dbReference type="RefSeq" id="XP_009154921.1">
    <property type="nucleotide sequence ID" value="XM_009156673.1"/>
</dbReference>
<feature type="transmembrane region" description="Helical" evidence="6">
    <location>
        <begin position="331"/>
        <end position="350"/>
    </location>
</feature>
<feature type="transmembrane region" description="Helical" evidence="6">
    <location>
        <begin position="268"/>
        <end position="288"/>
    </location>
</feature>
<feature type="transmembrane region" description="Helical" evidence="6">
    <location>
        <begin position="58"/>
        <end position="79"/>
    </location>
</feature>
<dbReference type="InParanoid" id="H6BPV9"/>
<keyword evidence="9" id="KW-1185">Reference proteome</keyword>
<feature type="compositionally biased region" description="Low complexity" evidence="5">
    <location>
        <begin position="15"/>
        <end position="26"/>
    </location>
</feature>
<dbReference type="Proteomes" id="UP000007304">
    <property type="component" value="Unassembled WGS sequence"/>
</dbReference>
<evidence type="ECO:0000256" key="3">
    <source>
        <dbReference type="ARBA" id="ARBA00022989"/>
    </source>
</evidence>
<feature type="transmembrane region" description="Helical" evidence="6">
    <location>
        <begin position="396"/>
        <end position="417"/>
    </location>
</feature>
<feature type="transmembrane region" description="Helical" evidence="6">
    <location>
        <begin position="215"/>
        <end position="237"/>
    </location>
</feature>
<evidence type="ECO:0000256" key="1">
    <source>
        <dbReference type="ARBA" id="ARBA00004141"/>
    </source>
</evidence>
<feature type="transmembrane region" description="Helical" evidence="6">
    <location>
        <begin position="370"/>
        <end position="389"/>
    </location>
</feature>
<dbReference type="GO" id="GO:0000329">
    <property type="term" value="C:fungal-type vacuole membrane"/>
    <property type="evidence" value="ECO:0007669"/>
    <property type="project" value="TreeGrafter"/>
</dbReference>
<evidence type="ECO:0000256" key="6">
    <source>
        <dbReference type="SAM" id="Phobius"/>
    </source>
</evidence>
<feature type="domain" description="Major facilitator superfamily (MFS) profile" evidence="7">
    <location>
        <begin position="64"/>
        <end position="562"/>
    </location>
</feature>
<dbReference type="AlphaFoldDB" id="H6BPV9"/>
<dbReference type="eggNOG" id="KOG0254">
    <property type="taxonomic scope" value="Eukaryota"/>
</dbReference>
<name>H6BPV9_EXODN</name>
<evidence type="ECO:0000313" key="8">
    <source>
        <dbReference type="EMBL" id="EHY54460.1"/>
    </source>
</evidence>
<feature type="transmembrane region" description="Helical" evidence="6">
    <location>
        <begin position="153"/>
        <end position="174"/>
    </location>
</feature>
<dbReference type="InterPro" id="IPR020846">
    <property type="entry name" value="MFS_dom"/>
</dbReference>
<dbReference type="PROSITE" id="PS50850">
    <property type="entry name" value="MFS"/>
    <property type="match status" value="1"/>
</dbReference>
<feature type="transmembrane region" description="Helical" evidence="6">
    <location>
        <begin position="294"/>
        <end position="310"/>
    </location>
</feature>
<dbReference type="OrthoDB" id="4160219at2759"/>
<dbReference type="GO" id="GO:0015174">
    <property type="term" value="F:basic amino acid transmembrane transporter activity"/>
    <property type="evidence" value="ECO:0007669"/>
    <property type="project" value="TreeGrafter"/>
</dbReference>
<dbReference type="PANTHER" id="PTHR23501:SF6">
    <property type="entry name" value="MULTIDRUG TRANSPORTER, PUTATIVE (AFU_ORTHOLOGUE AFUA_3G14560)-RELATED"/>
    <property type="match status" value="1"/>
</dbReference>
<keyword evidence="2 6" id="KW-0812">Transmembrane</keyword>
<feature type="transmembrane region" description="Helical" evidence="6">
    <location>
        <begin position="423"/>
        <end position="443"/>
    </location>
</feature>
<dbReference type="InterPro" id="IPR036259">
    <property type="entry name" value="MFS_trans_sf"/>
</dbReference>
<protein>
    <recommendedName>
        <fullName evidence="7">Major facilitator superfamily (MFS) profile domain-containing protein</fullName>
    </recommendedName>
</protein>
<dbReference type="EMBL" id="JH226131">
    <property type="protein sequence ID" value="EHY54460.1"/>
    <property type="molecule type" value="Genomic_DNA"/>
</dbReference>
<accession>H6BPV9</accession>
<dbReference type="SUPFAM" id="SSF103473">
    <property type="entry name" value="MFS general substrate transporter"/>
    <property type="match status" value="1"/>
</dbReference>
<evidence type="ECO:0000256" key="4">
    <source>
        <dbReference type="ARBA" id="ARBA00023136"/>
    </source>
</evidence>
<feature type="transmembrane region" description="Helical" evidence="6">
    <location>
        <begin position="128"/>
        <end position="147"/>
    </location>
</feature>
<gene>
    <name evidence="8" type="ORF">HMPREF1120_02628</name>
</gene>
<keyword evidence="3 6" id="KW-1133">Transmembrane helix</keyword>
<dbReference type="Pfam" id="PF07690">
    <property type="entry name" value="MFS_1"/>
    <property type="match status" value="1"/>
</dbReference>
<dbReference type="GeneID" id="20307267"/>
<keyword evidence="4 6" id="KW-0472">Membrane</keyword>
<dbReference type="Gene3D" id="1.20.1250.20">
    <property type="entry name" value="MFS general substrate transporter like domains"/>
    <property type="match status" value="1"/>
</dbReference>
<feature type="transmembrane region" description="Helical" evidence="6">
    <location>
        <begin position="540"/>
        <end position="560"/>
    </location>
</feature>
<organism evidence="8 9">
    <name type="scientific">Exophiala dermatitidis (strain ATCC 34100 / CBS 525.76 / NIH/UT8656)</name>
    <name type="common">Black yeast</name>
    <name type="synonym">Wangiella dermatitidis</name>
    <dbReference type="NCBI Taxonomy" id="858893"/>
    <lineage>
        <taxon>Eukaryota</taxon>
        <taxon>Fungi</taxon>
        <taxon>Dikarya</taxon>
        <taxon>Ascomycota</taxon>
        <taxon>Pezizomycotina</taxon>
        <taxon>Eurotiomycetes</taxon>
        <taxon>Chaetothyriomycetidae</taxon>
        <taxon>Chaetothyriales</taxon>
        <taxon>Herpotrichiellaceae</taxon>
        <taxon>Exophiala</taxon>
    </lineage>
</organism>
<dbReference type="PANTHER" id="PTHR23501">
    <property type="entry name" value="MAJOR FACILITATOR SUPERFAMILY"/>
    <property type="match status" value="1"/>
</dbReference>
<feature type="transmembrane region" description="Helical" evidence="6">
    <location>
        <begin position="99"/>
        <end position="116"/>
    </location>
</feature>
<reference evidence="8" key="1">
    <citation type="submission" date="2011-07" db="EMBL/GenBank/DDBJ databases">
        <title>The Genome Sequence of Exophiala (Wangiella) dermatitidis NIH/UT8656.</title>
        <authorList>
            <consortium name="The Broad Institute Genome Sequencing Platform"/>
            <person name="Cuomo C."/>
            <person name="Wang Z."/>
            <person name="Hunicke-Smith S."/>
            <person name="Szanislo P.J."/>
            <person name="Earl A."/>
            <person name="Young S.K."/>
            <person name="Zeng Q."/>
            <person name="Gargeya S."/>
            <person name="Fitzgerald M."/>
            <person name="Haas B."/>
            <person name="Abouelleil A."/>
            <person name="Alvarado L."/>
            <person name="Arachchi H.M."/>
            <person name="Berlin A."/>
            <person name="Brown A."/>
            <person name="Chapman S.B."/>
            <person name="Chen Z."/>
            <person name="Dunbar C."/>
            <person name="Freedman E."/>
            <person name="Gearin G."/>
            <person name="Gellesch M."/>
            <person name="Goldberg J."/>
            <person name="Griggs A."/>
            <person name="Gujja S."/>
            <person name="Heiman D."/>
            <person name="Howarth C."/>
            <person name="Larson L."/>
            <person name="Lui A."/>
            <person name="MacDonald P.J.P."/>
            <person name="Montmayeur A."/>
            <person name="Murphy C."/>
            <person name="Neiman D."/>
            <person name="Pearson M."/>
            <person name="Priest M."/>
            <person name="Roberts A."/>
            <person name="Saif S."/>
            <person name="Shea T."/>
            <person name="Shenoy N."/>
            <person name="Sisk P."/>
            <person name="Stolte C."/>
            <person name="Sykes S."/>
            <person name="Wortman J."/>
            <person name="Nusbaum C."/>
            <person name="Birren B."/>
        </authorList>
    </citation>
    <scope>NUCLEOTIDE SEQUENCE</scope>
    <source>
        <strain evidence="8">NIH/UT8656</strain>
    </source>
</reference>
<dbReference type="InterPro" id="IPR011701">
    <property type="entry name" value="MFS"/>
</dbReference>
<proteinExistence type="predicted"/>
<comment type="subcellular location">
    <subcellularLocation>
        <location evidence="1">Membrane</location>
        <topology evidence="1">Multi-pass membrane protein</topology>
    </subcellularLocation>
</comment>
<evidence type="ECO:0000259" key="7">
    <source>
        <dbReference type="PROSITE" id="PS50850"/>
    </source>
</evidence>
<sequence length="615" mass="65484">MAKNSRHSEQTPLLSSASASASTSTSDNLPILDEESRSEELNGGRPFQATAGSRKLSFVRGTLICVSVWTLIFILTSNVSLITTVQSPIAIDLRASTEVSWFTSTYLIAITSITPIAGRISAIFGPRVYLLASIVIQTCGLLATSQARSLSTFLLGRAVTGIGSAAVTPVALILVRELTSERRRGLFFGCINTGYTAGVACGAIIAGALEPLVGWRAIFWLQIPFSLAAGIVAFFTIPGTPLSGGREEADGATTTSKQQSLTQKLSQIDYFGIITLISSVVLLLYSLSSPKVEPTPIVLSVVSLILFVLVEAKWAQEPIVPTTVLRSRGNLLTGIATVGVMTARWGVLFYTPTYVLVLRGWAQSSAGLTLIPTNLGFGLGGLLAGWLHIRRSGSFYVSTLLTFGLFSLSMFAVSWISTPDSNIYLYLAVLFFNGLLVGALLNYSLAHVLHLTHPATHIIVIPLNAMFRSLSGSFGSSVSGGLFLRTLQRTLREEFAKRGITSGKTHLIRQLIGSPILVQRLTGVDREVALIGYETALKTMYLAGGILAVAMLFVQAGAGWTAPAASRVKEESGQQQRQDTGIVVGTESDDTTALETAVAVASAAPSPAQQHRRIT</sequence>
<dbReference type="HOGENOM" id="CLU_000960_22_3_1"/>
<dbReference type="VEuPathDB" id="FungiDB:HMPREF1120_02628"/>
<feature type="transmembrane region" description="Helical" evidence="6">
    <location>
        <begin position="186"/>
        <end position="209"/>
    </location>
</feature>
<evidence type="ECO:0000256" key="2">
    <source>
        <dbReference type="ARBA" id="ARBA00022692"/>
    </source>
</evidence>
<dbReference type="OMA" id="GWIHIRK"/>
<feature type="region of interest" description="Disordered" evidence="5">
    <location>
        <begin position="1"/>
        <end position="45"/>
    </location>
</feature>